<gene>
    <name evidence="1" type="ORF">AYBTSS11_LOCUS31207</name>
</gene>
<organism evidence="1 2">
    <name type="scientific">Sphenostylis stenocarpa</name>
    <dbReference type="NCBI Taxonomy" id="92480"/>
    <lineage>
        <taxon>Eukaryota</taxon>
        <taxon>Viridiplantae</taxon>
        <taxon>Streptophyta</taxon>
        <taxon>Embryophyta</taxon>
        <taxon>Tracheophyta</taxon>
        <taxon>Spermatophyta</taxon>
        <taxon>Magnoliopsida</taxon>
        <taxon>eudicotyledons</taxon>
        <taxon>Gunneridae</taxon>
        <taxon>Pentapetalae</taxon>
        <taxon>rosids</taxon>
        <taxon>fabids</taxon>
        <taxon>Fabales</taxon>
        <taxon>Fabaceae</taxon>
        <taxon>Papilionoideae</taxon>
        <taxon>50 kb inversion clade</taxon>
        <taxon>NPAAA clade</taxon>
        <taxon>indigoferoid/millettioid clade</taxon>
        <taxon>Phaseoleae</taxon>
        <taxon>Sphenostylis</taxon>
    </lineage>
</organism>
<name>A0AA86W5G1_9FABA</name>
<dbReference type="EMBL" id="OY731408">
    <property type="protein sequence ID" value="CAJ1978999.1"/>
    <property type="molecule type" value="Genomic_DNA"/>
</dbReference>
<sequence length="151" mass="16627">MEVPFALQISNDAIDSELEEVELVDIVYAPPSSRLSLLGVTKNDPRQLAKYTIIAMVVATLKTAHVFVGLIKEATGTPFNILDLHQLALRKMLRVSLCGHPVPLELHNLMKKVAIASVNFGFVSLCSFHCHCLNALKVIFVCRNEQGICTV</sequence>
<dbReference type="AlphaFoldDB" id="A0AA86W5G1"/>
<evidence type="ECO:0000313" key="1">
    <source>
        <dbReference type="EMBL" id="CAJ1978999.1"/>
    </source>
</evidence>
<accession>A0AA86W5G1</accession>
<reference evidence="1" key="1">
    <citation type="submission" date="2023-10" db="EMBL/GenBank/DDBJ databases">
        <authorList>
            <person name="Domelevo Entfellner J.-B."/>
        </authorList>
    </citation>
    <scope>NUCLEOTIDE SEQUENCE</scope>
</reference>
<evidence type="ECO:0000313" key="2">
    <source>
        <dbReference type="Proteomes" id="UP001189624"/>
    </source>
</evidence>
<proteinExistence type="predicted"/>
<dbReference type="Proteomes" id="UP001189624">
    <property type="component" value="Chromosome 11"/>
</dbReference>
<keyword evidence="2" id="KW-1185">Reference proteome</keyword>
<protein>
    <submittedName>
        <fullName evidence="1">Uncharacterized protein</fullName>
    </submittedName>
</protein>
<dbReference type="Gramene" id="rna-AYBTSS11_LOCUS31207">
    <property type="protein sequence ID" value="CAJ1978999.1"/>
    <property type="gene ID" value="gene-AYBTSS11_LOCUS31207"/>
</dbReference>